<name>A0A3M0M958_9RHOB</name>
<organism evidence="2 3">
    <name type="scientific">Paracoccus alkanivorans</name>
    <dbReference type="NCBI Taxonomy" id="2116655"/>
    <lineage>
        <taxon>Bacteria</taxon>
        <taxon>Pseudomonadati</taxon>
        <taxon>Pseudomonadota</taxon>
        <taxon>Alphaproteobacteria</taxon>
        <taxon>Rhodobacterales</taxon>
        <taxon>Paracoccaceae</taxon>
        <taxon>Paracoccus</taxon>
    </lineage>
</organism>
<dbReference type="Pfam" id="PF07364">
    <property type="entry name" value="DUF1485"/>
    <property type="match status" value="1"/>
</dbReference>
<protein>
    <recommendedName>
        <fullName evidence="1">Microcystin LR degradation protein MlrC N-terminal domain-containing protein</fullName>
    </recommendedName>
</protein>
<dbReference type="InterPro" id="IPR015995">
    <property type="entry name" value="MlrC_N"/>
</dbReference>
<gene>
    <name evidence="2" type="ORF">C9E81_13400</name>
</gene>
<reference evidence="2 3" key="1">
    <citation type="submission" date="2018-07" db="EMBL/GenBank/DDBJ databases">
        <authorList>
            <person name="Zhang Y."/>
            <person name="Wang L."/>
            <person name="Ma S."/>
        </authorList>
    </citation>
    <scope>NUCLEOTIDE SEQUENCE [LARGE SCALE GENOMIC DNA]</scope>
    <source>
        <strain evidence="2 3">4-2</strain>
    </source>
</reference>
<dbReference type="EMBL" id="QOKZ01000005">
    <property type="protein sequence ID" value="RMC34169.1"/>
    <property type="molecule type" value="Genomic_DNA"/>
</dbReference>
<dbReference type="AlphaFoldDB" id="A0A3M0M958"/>
<sequence>MRQLVLDMRALKQEPGVLSVSLAHAFPWGDVAGATASAWCISDGDPALAETMARRIVRRF</sequence>
<evidence type="ECO:0000259" key="1">
    <source>
        <dbReference type="Pfam" id="PF07364"/>
    </source>
</evidence>
<dbReference type="OrthoDB" id="9782658at2"/>
<proteinExistence type="predicted"/>
<feature type="domain" description="Microcystin LR degradation protein MlrC N-terminal" evidence="1">
    <location>
        <begin position="1"/>
        <end position="60"/>
    </location>
</feature>
<dbReference type="Proteomes" id="UP000273516">
    <property type="component" value="Unassembled WGS sequence"/>
</dbReference>
<dbReference type="RefSeq" id="WP_122112875.1">
    <property type="nucleotide sequence ID" value="NZ_QOKZ01000005.1"/>
</dbReference>
<evidence type="ECO:0000313" key="2">
    <source>
        <dbReference type="EMBL" id="RMC34169.1"/>
    </source>
</evidence>
<accession>A0A3M0M958</accession>
<keyword evidence="3" id="KW-1185">Reference proteome</keyword>
<evidence type="ECO:0000313" key="3">
    <source>
        <dbReference type="Proteomes" id="UP000273516"/>
    </source>
</evidence>
<comment type="caution">
    <text evidence="2">The sequence shown here is derived from an EMBL/GenBank/DDBJ whole genome shotgun (WGS) entry which is preliminary data.</text>
</comment>